<gene>
    <name evidence="1" type="ORF">EVA_01141</name>
</gene>
<organism evidence="1">
    <name type="scientific">gut metagenome</name>
    <dbReference type="NCBI Taxonomy" id="749906"/>
    <lineage>
        <taxon>unclassified sequences</taxon>
        <taxon>metagenomes</taxon>
        <taxon>organismal metagenomes</taxon>
    </lineage>
</organism>
<accession>J9GQ88</accession>
<name>J9GQ88_9ZZZZ</name>
<reference evidence="1" key="1">
    <citation type="journal article" date="2012" name="PLoS ONE">
        <title>Gene sets for utilization of primary and secondary nutrition supplies in the distal gut of endangered iberian lynx.</title>
        <authorList>
            <person name="Alcaide M."/>
            <person name="Messina E."/>
            <person name="Richter M."/>
            <person name="Bargiela R."/>
            <person name="Peplies J."/>
            <person name="Huws S.A."/>
            <person name="Newbold C.J."/>
            <person name="Golyshin P.N."/>
            <person name="Simon M.A."/>
            <person name="Lopez G."/>
            <person name="Yakimov M.M."/>
            <person name="Ferrer M."/>
        </authorList>
    </citation>
    <scope>NUCLEOTIDE SEQUENCE</scope>
</reference>
<dbReference type="EMBL" id="AMCI01000174">
    <property type="protein sequence ID" value="EJX10477.1"/>
    <property type="molecule type" value="Genomic_DNA"/>
</dbReference>
<dbReference type="AlphaFoldDB" id="J9GQ88"/>
<protein>
    <submittedName>
        <fullName evidence="1">Uncharacterized protein</fullName>
    </submittedName>
</protein>
<proteinExistence type="predicted"/>
<evidence type="ECO:0000313" key="1">
    <source>
        <dbReference type="EMBL" id="EJX10477.1"/>
    </source>
</evidence>
<comment type="caution">
    <text evidence="1">The sequence shown here is derived from an EMBL/GenBank/DDBJ whole genome shotgun (WGS) entry which is preliminary data.</text>
</comment>
<sequence>MSNIKQIRTSLKDAKAGFGYKQMKKMVKLYSKQKVTL</sequence>